<dbReference type="AlphaFoldDB" id="A0A426X887"/>
<dbReference type="EMBL" id="AMZH03024664">
    <property type="protein sequence ID" value="RRT35689.1"/>
    <property type="molecule type" value="Genomic_DNA"/>
</dbReference>
<evidence type="ECO:0000313" key="2">
    <source>
        <dbReference type="Proteomes" id="UP000287651"/>
    </source>
</evidence>
<gene>
    <name evidence="1" type="ORF">B296_00049848</name>
</gene>
<protein>
    <submittedName>
        <fullName evidence="1">Uncharacterized protein</fullName>
    </submittedName>
</protein>
<accession>A0A426X887</accession>
<name>A0A426X887_ENSVE</name>
<evidence type="ECO:0000313" key="1">
    <source>
        <dbReference type="EMBL" id="RRT35689.1"/>
    </source>
</evidence>
<dbReference type="Proteomes" id="UP000287651">
    <property type="component" value="Unassembled WGS sequence"/>
</dbReference>
<sequence length="101" mass="11065">MSHPDEVTRVPKLASVVWRRGSSVPISSRPLRRKMMCPPCKKTLAELLVLGQVPPAIKSGVEMIEWKSMGHCSLVSPTHLPCHAANRLLSGALQASRRTSN</sequence>
<comment type="caution">
    <text evidence="1">The sequence shown here is derived from an EMBL/GenBank/DDBJ whole genome shotgun (WGS) entry which is preliminary data.</text>
</comment>
<organism evidence="1 2">
    <name type="scientific">Ensete ventricosum</name>
    <name type="common">Abyssinian banana</name>
    <name type="synonym">Musa ensete</name>
    <dbReference type="NCBI Taxonomy" id="4639"/>
    <lineage>
        <taxon>Eukaryota</taxon>
        <taxon>Viridiplantae</taxon>
        <taxon>Streptophyta</taxon>
        <taxon>Embryophyta</taxon>
        <taxon>Tracheophyta</taxon>
        <taxon>Spermatophyta</taxon>
        <taxon>Magnoliopsida</taxon>
        <taxon>Liliopsida</taxon>
        <taxon>Zingiberales</taxon>
        <taxon>Musaceae</taxon>
        <taxon>Ensete</taxon>
    </lineage>
</organism>
<proteinExistence type="predicted"/>
<reference evidence="1 2" key="1">
    <citation type="journal article" date="2014" name="Agronomy (Basel)">
        <title>A Draft Genome Sequence for Ensete ventricosum, the Drought-Tolerant Tree Against Hunger.</title>
        <authorList>
            <person name="Harrison J."/>
            <person name="Moore K.A."/>
            <person name="Paszkiewicz K."/>
            <person name="Jones T."/>
            <person name="Grant M."/>
            <person name="Ambacheew D."/>
            <person name="Muzemil S."/>
            <person name="Studholme D.J."/>
        </authorList>
    </citation>
    <scope>NUCLEOTIDE SEQUENCE [LARGE SCALE GENOMIC DNA]</scope>
</reference>